<name>X6NB45_RETFI</name>
<evidence type="ECO:0000313" key="1">
    <source>
        <dbReference type="EMBL" id="ETO22537.1"/>
    </source>
</evidence>
<organism evidence="1 2">
    <name type="scientific">Reticulomyxa filosa</name>
    <dbReference type="NCBI Taxonomy" id="46433"/>
    <lineage>
        <taxon>Eukaryota</taxon>
        <taxon>Sar</taxon>
        <taxon>Rhizaria</taxon>
        <taxon>Retaria</taxon>
        <taxon>Foraminifera</taxon>
        <taxon>Monothalamids</taxon>
        <taxon>Reticulomyxidae</taxon>
        <taxon>Reticulomyxa</taxon>
    </lineage>
</organism>
<protein>
    <submittedName>
        <fullName evidence="1">Uncharacterized protein</fullName>
    </submittedName>
</protein>
<reference evidence="1 2" key="1">
    <citation type="journal article" date="2013" name="Curr. Biol.">
        <title>The Genome of the Foraminiferan Reticulomyxa filosa.</title>
        <authorList>
            <person name="Glockner G."/>
            <person name="Hulsmann N."/>
            <person name="Schleicher M."/>
            <person name="Noegel A.A."/>
            <person name="Eichinger L."/>
            <person name="Gallinger C."/>
            <person name="Pawlowski J."/>
            <person name="Sierra R."/>
            <person name="Euteneuer U."/>
            <person name="Pillet L."/>
            <person name="Moustafa A."/>
            <person name="Platzer M."/>
            <person name="Groth M."/>
            <person name="Szafranski K."/>
            <person name="Schliwa M."/>
        </authorList>
    </citation>
    <scope>NUCLEOTIDE SEQUENCE [LARGE SCALE GENOMIC DNA]</scope>
</reference>
<gene>
    <name evidence="1" type="ORF">RFI_14662</name>
</gene>
<dbReference type="Proteomes" id="UP000023152">
    <property type="component" value="Unassembled WGS sequence"/>
</dbReference>
<proteinExistence type="predicted"/>
<sequence>MQNISKNSSVFQPPSFGSQKNVQVVKKMQLWETSQDLRNFLEKTSSPYYREILEFAAQLTEDSNKKINMDEFVRNFHKIPAHKFKDHLHIFYSLLDSKTKRTNQCPTVKGISLFLPSLAITFDPTPEELAVYRDQHMAERAHNLRLLQSKCEKKQRNVKIAKAKKVNVLEQSITNGKKAMKYMNELIQYKQAANLCMVKRCKPTNCKVSDINLSTFLFGFQTCK</sequence>
<dbReference type="AlphaFoldDB" id="X6NB45"/>
<dbReference type="EMBL" id="ASPP01010648">
    <property type="protein sequence ID" value="ETO22537.1"/>
    <property type="molecule type" value="Genomic_DNA"/>
</dbReference>
<keyword evidence="2" id="KW-1185">Reference proteome</keyword>
<evidence type="ECO:0000313" key="2">
    <source>
        <dbReference type="Proteomes" id="UP000023152"/>
    </source>
</evidence>
<accession>X6NB45</accession>
<comment type="caution">
    <text evidence="1">The sequence shown here is derived from an EMBL/GenBank/DDBJ whole genome shotgun (WGS) entry which is preliminary data.</text>
</comment>